<dbReference type="SUPFAM" id="SSF53067">
    <property type="entry name" value="Actin-like ATPase domain"/>
    <property type="match status" value="2"/>
</dbReference>
<protein>
    <submittedName>
        <fullName evidence="2">Peptidase M22</fullName>
    </submittedName>
</protein>
<dbReference type="Proteomes" id="UP000036908">
    <property type="component" value="Unassembled WGS sequence"/>
</dbReference>
<keyword evidence="3" id="KW-1185">Reference proteome</keyword>
<dbReference type="AlphaFoldDB" id="A0A0L8ALK5"/>
<dbReference type="Pfam" id="PF00814">
    <property type="entry name" value="TsaD"/>
    <property type="match status" value="1"/>
</dbReference>
<dbReference type="InterPro" id="IPR043129">
    <property type="entry name" value="ATPase_NBD"/>
</dbReference>
<evidence type="ECO:0000259" key="1">
    <source>
        <dbReference type="Pfam" id="PF00814"/>
    </source>
</evidence>
<dbReference type="PANTHER" id="PTHR11735:SF11">
    <property type="entry name" value="TRNA THREONYLCARBAMOYLADENOSINE BIOSYNTHESIS PROTEIN TSAB"/>
    <property type="match status" value="1"/>
</dbReference>
<dbReference type="NCBIfam" id="TIGR03725">
    <property type="entry name" value="T6A_YeaZ"/>
    <property type="match status" value="1"/>
</dbReference>
<dbReference type="PANTHER" id="PTHR11735">
    <property type="entry name" value="TRNA N6-ADENOSINE THREONYLCARBAMOYLTRANSFERASE"/>
    <property type="match status" value="1"/>
</dbReference>
<evidence type="ECO:0000313" key="3">
    <source>
        <dbReference type="Proteomes" id="UP000036908"/>
    </source>
</evidence>
<dbReference type="CDD" id="cd24032">
    <property type="entry name" value="ASKHA_NBD_TsaB"/>
    <property type="match status" value="1"/>
</dbReference>
<dbReference type="InterPro" id="IPR022496">
    <property type="entry name" value="T6A_TsaB"/>
</dbReference>
<dbReference type="GO" id="GO:0005829">
    <property type="term" value="C:cytosol"/>
    <property type="evidence" value="ECO:0007669"/>
    <property type="project" value="TreeGrafter"/>
</dbReference>
<dbReference type="EMBL" id="JSVA01000007">
    <property type="protein sequence ID" value="KOF03378.1"/>
    <property type="molecule type" value="Genomic_DNA"/>
</dbReference>
<accession>A0A0L8ALK5</accession>
<dbReference type="Gene3D" id="3.30.420.40">
    <property type="match status" value="2"/>
</dbReference>
<comment type="caution">
    <text evidence="2">The sequence shown here is derived from an EMBL/GenBank/DDBJ whole genome shotgun (WGS) entry which is preliminary data.</text>
</comment>
<dbReference type="OrthoDB" id="9784166at2"/>
<proteinExistence type="predicted"/>
<gene>
    <name evidence="2" type="ORF">OB69_05595</name>
</gene>
<dbReference type="InterPro" id="IPR000905">
    <property type="entry name" value="Gcp-like_dom"/>
</dbReference>
<evidence type="ECO:0000313" key="2">
    <source>
        <dbReference type="EMBL" id="KOF03378.1"/>
    </source>
</evidence>
<dbReference type="GO" id="GO:0002949">
    <property type="term" value="P:tRNA threonylcarbamoyladenosine modification"/>
    <property type="evidence" value="ECO:0007669"/>
    <property type="project" value="InterPro"/>
</dbReference>
<dbReference type="PATRIC" id="fig|1566026.4.peg.2943"/>
<organism evidence="2 3">
    <name type="scientific">Roseivirga seohaensis subsp. aquiponti</name>
    <dbReference type="NCBI Taxonomy" id="1566026"/>
    <lineage>
        <taxon>Bacteria</taxon>
        <taxon>Pseudomonadati</taxon>
        <taxon>Bacteroidota</taxon>
        <taxon>Cytophagia</taxon>
        <taxon>Cytophagales</taxon>
        <taxon>Roseivirgaceae</taxon>
        <taxon>Roseivirga</taxon>
    </lineage>
</organism>
<sequence length="228" mass="25058">MPKILSIETSTTVCSVALTTDGNTLASQKLFLEKSHSTLLTVVIEQIMKQVGMEMSELDAIAVSKGPGSYTGLRIGVSTAKGLCYALDKPLIAVNTLLAMANEVNRQNHSGALLCPMIDARRMEVYTALYDGKLNELKKTSAKILEENSFHETLMQNQMLFFGNGAGKFKDLKNNVSNAVFIENITPSAWSVGMLANQAFLKGDFEDVAYFEPFYLKDFVATKPKRVL</sequence>
<reference evidence="3" key="1">
    <citation type="submission" date="2014-11" db="EMBL/GenBank/DDBJ databases">
        <title>Genome sequencing of Roseivirga sp. D-25.</title>
        <authorList>
            <person name="Selvaratnam C."/>
            <person name="Thevarajoo S."/>
            <person name="Goh K.M."/>
            <person name="Eee R."/>
            <person name="Chan K.-G."/>
            <person name="Chong C.S."/>
        </authorList>
    </citation>
    <scope>NUCLEOTIDE SEQUENCE [LARGE SCALE GENOMIC DNA]</scope>
    <source>
        <strain evidence="3">D-25</strain>
    </source>
</reference>
<name>A0A0L8ALK5_9BACT</name>
<dbReference type="RefSeq" id="WP_053222726.1">
    <property type="nucleotide sequence ID" value="NZ_JSVA01000007.1"/>
</dbReference>
<feature type="domain" description="Gcp-like" evidence="1">
    <location>
        <begin position="33"/>
        <end position="221"/>
    </location>
</feature>